<accession>A0A3R8LI52</accession>
<dbReference type="Pfam" id="PF06026">
    <property type="entry name" value="Rib_5-P_isom_A"/>
    <property type="match status" value="1"/>
</dbReference>
<dbReference type="Gene3D" id="3.40.50.1360">
    <property type="match status" value="1"/>
</dbReference>
<dbReference type="GO" id="GO:0004751">
    <property type="term" value="F:ribose-5-phosphate isomerase activity"/>
    <property type="evidence" value="ECO:0007669"/>
    <property type="project" value="UniProtKB-EC"/>
</dbReference>
<sequence>MEPIIKRALALIKPHMHVCLGGGHNVANLAKVLATKPELDLQLCTPSELTAVTCTTLGLKMVGLAAVGHIDVAFDGCDSITPNLTALKSNGGIHFFEKLYAQNADQYVILAPAERLTPQLNAQVPLTVEVLPAATATMMQVIGDHGYQVTRRVGQQVASFARTPNGNDLLDCRADRWENVHEFNAWLQQQNGVVATSLFENVITTLLTFDHDGQVNEYRKDL</sequence>
<dbReference type="Proteomes" id="UP000283633">
    <property type="component" value="Unassembled WGS sequence"/>
</dbReference>
<dbReference type="PANTHER" id="PTHR11934:SF0">
    <property type="entry name" value="RIBOSE-5-PHOSPHATE ISOMERASE"/>
    <property type="match status" value="1"/>
</dbReference>
<evidence type="ECO:0000256" key="3">
    <source>
        <dbReference type="ARBA" id="ARBA00029734"/>
    </source>
</evidence>
<dbReference type="GO" id="GO:0009052">
    <property type="term" value="P:pentose-phosphate shunt, non-oxidative branch"/>
    <property type="evidence" value="ECO:0007669"/>
    <property type="project" value="InterPro"/>
</dbReference>
<proteinExistence type="predicted"/>
<dbReference type="InterPro" id="IPR004788">
    <property type="entry name" value="Ribose5P_isomerase_type_A"/>
</dbReference>
<protein>
    <recommendedName>
        <fullName evidence="1">ribose-5-phosphate isomerase</fullName>
        <ecNumber evidence="1">5.3.1.6</ecNumber>
    </recommendedName>
    <alternativeName>
        <fullName evidence="3">Phosphoriboisomerase</fullName>
    </alternativeName>
</protein>
<dbReference type="PANTHER" id="PTHR11934">
    <property type="entry name" value="RIBOSE-5-PHOSPHATE ISOMERASE"/>
    <property type="match status" value="1"/>
</dbReference>
<dbReference type="GO" id="GO:0006014">
    <property type="term" value="P:D-ribose metabolic process"/>
    <property type="evidence" value="ECO:0007669"/>
    <property type="project" value="TreeGrafter"/>
</dbReference>
<keyword evidence="2 4" id="KW-0413">Isomerase</keyword>
<dbReference type="SUPFAM" id="SSF100950">
    <property type="entry name" value="NagB/RpiA/CoA transferase-like"/>
    <property type="match status" value="1"/>
</dbReference>
<evidence type="ECO:0000313" key="5">
    <source>
        <dbReference type="Proteomes" id="UP000283633"/>
    </source>
</evidence>
<evidence type="ECO:0000313" key="4">
    <source>
        <dbReference type="EMBL" id="RRK09263.1"/>
    </source>
</evidence>
<dbReference type="EC" id="5.3.1.6" evidence="1"/>
<comment type="caution">
    <text evidence="4">The sequence shown here is derived from an EMBL/GenBank/DDBJ whole genome shotgun (WGS) entry which is preliminary data.</text>
</comment>
<dbReference type="AlphaFoldDB" id="A0A3R8LI52"/>
<evidence type="ECO:0000256" key="1">
    <source>
        <dbReference type="ARBA" id="ARBA00011959"/>
    </source>
</evidence>
<dbReference type="InterPro" id="IPR037171">
    <property type="entry name" value="NagB/RpiA_transferase-like"/>
</dbReference>
<reference evidence="4 5" key="1">
    <citation type="submission" date="2018-08" db="EMBL/GenBank/DDBJ databases">
        <title>Genome Lactobacillus garii FI11369.</title>
        <authorList>
            <person name="Diaz M."/>
            <person name="Narbad A."/>
        </authorList>
    </citation>
    <scope>NUCLEOTIDE SEQUENCE [LARGE SCALE GENOMIC DNA]</scope>
    <source>
        <strain evidence="4 5">FI11369</strain>
    </source>
</reference>
<dbReference type="EMBL" id="QWZQ01000075">
    <property type="protein sequence ID" value="RRK09263.1"/>
    <property type="molecule type" value="Genomic_DNA"/>
</dbReference>
<gene>
    <name evidence="4" type="ORF">D1831_13650</name>
</gene>
<dbReference type="OrthoDB" id="5870696at2"/>
<name>A0A3R8LI52_9LACO</name>
<dbReference type="Gene3D" id="3.30.70.260">
    <property type="match status" value="1"/>
</dbReference>
<dbReference type="SUPFAM" id="SSF75445">
    <property type="entry name" value="D-ribose-5-phosphate isomerase (RpiA), lid domain"/>
    <property type="match status" value="1"/>
</dbReference>
<dbReference type="GO" id="GO:0005829">
    <property type="term" value="C:cytosol"/>
    <property type="evidence" value="ECO:0007669"/>
    <property type="project" value="TreeGrafter"/>
</dbReference>
<keyword evidence="5" id="KW-1185">Reference proteome</keyword>
<organism evidence="4 5">
    <name type="scientific">Lactiplantibacillus garii</name>
    <dbReference type="NCBI Taxonomy" id="2306423"/>
    <lineage>
        <taxon>Bacteria</taxon>
        <taxon>Bacillati</taxon>
        <taxon>Bacillota</taxon>
        <taxon>Bacilli</taxon>
        <taxon>Lactobacillales</taxon>
        <taxon>Lactobacillaceae</taxon>
        <taxon>Lactiplantibacillus</taxon>
    </lineage>
</organism>
<evidence type="ECO:0000256" key="2">
    <source>
        <dbReference type="ARBA" id="ARBA00023235"/>
    </source>
</evidence>